<gene>
    <name evidence="1" type="ORF">JD292_11640</name>
</gene>
<sequence>MDIQEFEAGQDEPQKYFYNLKTGEVAQGYAWPAVDRVGPFDTEEEANHALEKIRENSEKWAAEDALDD</sequence>
<dbReference type="EMBL" id="JAEHOI010000011">
    <property type="protein sequence ID" value="MBK0422724.1"/>
    <property type="molecule type" value="Genomic_DNA"/>
</dbReference>
<comment type="caution">
    <text evidence="1">The sequence shown here is derived from an EMBL/GenBank/DDBJ whole genome shotgun (WGS) entry which is preliminary data.</text>
</comment>
<evidence type="ECO:0000313" key="2">
    <source>
        <dbReference type="Proteomes" id="UP000618733"/>
    </source>
</evidence>
<protein>
    <submittedName>
        <fullName evidence="1">SPOR domain-containing protein</fullName>
    </submittedName>
</protein>
<reference evidence="1" key="1">
    <citation type="submission" date="2020-12" db="EMBL/GenBank/DDBJ databases">
        <title>Leucobacter sp. CAS2, isolated from Chromium sludge.</title>
        <authorList>
            <person name="Xu Z."/>
        </authorList>
    </citation>
    <scope>NUCLEOTIDE SEQUENCE</scope>
    <source>
        <strain evidence="1">CSA2</strain>
    </source>
</reference>
<dbReference type="Proteomes" id="UP000618733">
    <property type="component" value="Unassembled WGS sequence"/>
</dbReference>
<evidence type="ECO:0000313" key="1">
    <source>
        <dbReference type="EMBL" id="MBK0422724.1"/>
    </source>
</evidence>
<name>A0A934QF99_9MICO</name>
<dbReference type="RefSeq" id="WP_200132913.1">
    <property type="nucleotide sequence ID" value="NZ_JAEHOI010000011.1"/>
</dbReference>
<proteinExistence type="predicted"/>
<keyword evidence="2" id="KW-1185">Reference proteome</keyword>
<dbReference type="AlphaFoldDB" id="A0A934QF99"/>
<accession>A0A934QF99</accession>
<organism evidence="1 2">
    <name type="scientific">Leucobacter edaphi</name>
    <dbReference type="NCBI Taxonomy" id="2796472"/>
    <lineage>
        <taxon>Bacteria</taxon>
        <taxon>Bacillati</taxon>
        <taxon>Actinomycetota</taxon>
        <taxon>Actinomycetes</taxon>
        <taxon>Micrococcales</taxon>
        <taxon>Microbacteriaceae</taxon>
        <taxon>Leucobacter</taxon>
    </lineage>
</organism>